<dbReference type="Gene3D" id="3.40.50.1820">
    <property type="entry name" value="alpha/beta hydrolase"/>
    <property type="match status" value="1"/>
</dbReference>
<keyword evidence="5" id="KW-1185">Reference proteome</keyword>
<dbReference type="PANTHER" id="PTHR48081">
    <property type="entry name" value="AB HYDROLASE SUPERFAMILY PROTEIN C4A8.06C"/>
    <property type="match status" value="1"/>
</dbReference>
<evidence type="ECO:0000259" key="3">
    <source>
        <dbReference type="Pfam" id="PF07859"/>
    </source>
</evidence>
<dbReference type="Pfam" id="PF07859">
    <property type="entry name" value="Abhydrolase_3"/>
    <property type="match status" value="1"/>
</dbReference>
<organism evidence="4 5">
    <name type="scientific">Amphritea japonica ATCC BAA-1530</name>
    <dbReference type="NCBI Taxonomy" id="1278309"/>
    <lineage>
        <taxon>Bacteria</taxon>
        <taxon>Pseudomonadati</taxon>
        <taxon>Pseudomonadota</taxon>
        <taxon>Gammaproteobacteria</taxon>
        <taxon>Oceanospirillales</taxon>
        <taxon>Oceanospirillaceae</taxon>
        <taxon>Amphritea</taxon>
    </lineage>
</organism>
<reference evidence="4 5" key="1">
    <citation type="journal article" date="2008" name="Int. J. Syst. Evol. Microbiol.">
        <title>Amphritea japonica sp. nov. and Amphritea balenae sp. nov., isolated from the sediment adjacent to sperm whale carcasses off Kagoshima, Japan.</title>
        <authorList>
            <person name="Miyazaki M."/>
            <person name="Nogi Y."/>
            <person name="Fujiwara Y."/>
            <person name="Kawato M."/>
            <person name="Nagahama T."/>
            <person name="Kubokawa K."/>
            <person name="Horikoshi K."/>
        </authorList>
    </citation>
    <scope>NUCLEOTIDE SEQUENCE [LARGE SCALE GENOMIC DNA]</scope>
    <source>
        <strain evidence="4 5">ATCC BAA-1530</strain>
    </source>
</reference>
<dbReference type="InterPro" id="IPR050300">
    <property type="entry name" value="GDXG_lipolytic_enzyme"/>
</dbReference>
<dbReference type="SUPFAM" id="SSF53474">
    <property type="entry name" value="alpha/beta-Hydrolases"/>
    <property type="match status" value="1"/>
</dbReference>
<dbReference type="PROSITE" id="PS01173">
    <property type="entry name" value="LIPASE_GDXG_HIS"/>
    <property type="match status" value="1"/>
</dbReference>
<evidence type="ECO:0000313" key="4">
    <source>
        <dbReference type="EMBL" id="BBB27004.1"/>
    </source>
</evidence>
<evidence type="ECO:0000256" key="2">
    <source>
        <dbReference type="ARBA" id="ARBA00022801"/>
    </source>
</evidence>
<dbReference type="RefSeq" id="WP_019620195.1">
    <property type="nucleotide sequence ID" value="NZ_AP014545.1"/>
</dbReference>
<dbReference type="OrthoDB" id="5729797at2"/>
<feature type="domain" description="Alpha/beta hydrolase fold-3" evidence="3">
    <location>
        <begin position="115"/>
        <end position="329"/>
    </location>
</feature>
<keyword evidence="2 4" id="KW-0378">Hydrolase</keyword>
<dbReference type="GO" id="GO:0004806">
    <property type="term" value="F:triacylglycerol lipase activity"/>
    <property type="evidence" value="ECO:0007669"/>
    <property type="project" value="TreeGrafter"/>
</dbReference>
<dbReference type="PANTHER" id="PTHR48081:SF30">
    <property type="entry name" value="ACETYL-HYDROLASE LIPR-RELATED"/>
    <property type="match status" value="1"/>
</dbReference>
<dbReference type="KEGG" id="ajp:AMJAP_2415"/>
<proteinExistence type="inferred from homology"/>
<evidence type="ECO:0000256" key="1">
    <source>
        <dbReference type="ARBA" id="ARBA00010515"/>
    </source>
</evidence>
<sequence>MLWFTLFIILSLIALWAFIKVAVTGEDLSQYDTPVEPLFYDKPASPPHFELEKQFTNVDPAFAKLSKQQQLLAMRKAMDKAGLRGTTTANFVSADTAPVEGEWVMAPDADPDKRLLYIHGGGFMMGSPQSHRIITSKLAEITGAAVFAVNYRKIPENARLEGVEDCQDIYRWLLNNGPQGEKPAGQLLLVGDSAGASLAFCLLAWIRDNQLLAPAAAVALCPTTDSTVSSPSIINNLNRDVMLQSFFKPMVKVPKTMLLLTGWISARVRPSDPVISPIHGDLAGLPPLLIQASDTECLIDDARRYTNKARLAGNEVTLQIWQEMMHDWHLFEPELDEAKDAFEQIRLFLDKHS</sequence>
<dbReference type="Proteomes" id="UP000595663">
    <property type="component" value="Chromosome"/>
</dbReference>
<gene>
    <name evidence="4" type="ORF">AMJAP_2415</name>
</gene>
<protein>
    <submittedName>
        <fullName evidence="4">Esterase/lipase</fullName>
        <ecNumber evidence="4">3.1.1.-</ecNumber>
    </submittedName>
</protein>
<dbReference type="InterPro" id="IPR002168">
    <property type="entry name" value="Lipase_GDXG_HIS_AS"/>
</dbReference>
<dbReference type="InterPro" id="IPR013094">
    <property type="entry name" value="AB_hydrolase_3"/>
</dbReference>
<evidence type="ECO:0000313" key="5">
    <source>
        <dbReference type="Proteomes" id="UP000595663"/>
    </source>
</evidence>
<accession>A0A7R6P4I8</accession>
<dbReference type="AlphaFoldDB" id="A0A7R6P4I8"/>
<dbReference type="EMBL" id="AP014545">
    <property type="protein sequence ID" value="BBB27004.1"/>
    <property type="molecule type" value="Genomic_DNA"/>
</dbReference>
<comment type="similarity">
    <text evidence="1">Belongs to the 'GDXG' lipolytic enzyme family.</text>
</comment>
<dbReference type="InterPro" id="IPR029058">
    <property type="entry name" value="AB_hydrolase_fold"/>
</dbReference>
<dbReference type="EC" id="3.1.1.-" evidence="4"/>
<name>A0A7R6P4I8_9GAMM</name>